<dbReference type="Proteomes" id="UP000199087">
    <property type="component" value="Unassembled WGS sequence"/>
</dbReference>
<reference evidence="4" key="1">
    <citation type="submission" date="2015-05" db="EMBL/GenBank/DDBJ databases">
        <authorList>
            <person name="Urmite Genomes"/>
        </authorList>
    </citation>
    <scope>NUCLEOTIDE SEQUENCE [LARGE SCALE GENOMIC DNA]</scope>
    <source>
        <strain evidence="4">LF1</strain>
    </source>
</reference>
<dbReference type="EMBL" id="CVRB01000006">
    <property type="protein sequence ID" value="CRK84993.1"/>
    <property type="molecule type" value="Genomic_DNA"/>
</dbReference>
<dbReference type="RefSeq" id="WP_090639520.1">
    <property type="nucleotide sequence ID" value="NZ_CVRB01000006.1"/>
</dbReference>
<dbReference type="AlphaFoldDB" id="A0A0U1P4I0"/>
<feature type="region of interest" description="Disordered" evidence="1">
    <location>
        <begin position="28"/>
        <end position="50"/>
    </location>
</feature>
<accession>A0A0U1P4I0</accession>
<feature type="signal peptide" evidence="2">
    <location>
        <begin position="1"/>
        <end position="27"/>
    </location>
</feature>
<keyword evidence="4" id="KW-1185">Reference proteome</keyword>
<feature type="compositionally biased region" description="Gly residues" evidence="1">
    <location>
        <begin position="86"/>
        <end position="119"/>
    </location>
</feature>
<gene>
    <name evidence="3" type="ORF">BN000_05052</name>
</gene>
<dbReference type="STRING" id="1499688.BN000_05052"/>
<evidence type="ECO:0000256" key="2">
    <source>
        <dbReference type="SAM" id="SignalP"/>
    </source>
</evidence>
<evidence type="ECO:0000313" key="4">
    <source>
        <dbReference type="Proteomes" id="UP000199087"/>
    </source>
</evidence>
<evidence type="ECO:0000313" key="3">
    <source>
        <dbReference type="EMBL" id="CRK84993.1"/>
    </source>
</evidence>
<evidence type="ECO:0008006" key="5">
    <source>
        <dbReference type="Google" id="ProtNLM"/>
    </source>
</evidence>
<feature type="region of interest" description="Disordered" evidence="1">
    <location>
        <begin position="79"/>
        <end position="123"/>
    </location>
</feature>
<dbReference type="OrthoDB" id="2938830at2"/>
<proteinExistence type="predicted"/>
<feature type="chain" id="PRO_5006712492" description="DUF5666 domain-containing protein" evidence="2">
    <location>
        <begin position="28"/>
        <end position="199"/>
    </location>
</feature>
<name>A0A0U1P4I0_9BACI</name>
<organism evidence="3 4">
    <name type="scientific">Neobacillus massiliamazoniensis</name>
    <dbReference type="NCBI Taxonomy" id="1499688"/>
    <lineage>
        <taxon>Bacteria</taxon>
        <taxon>Bacillati</taxon>
        <taxon>Bacillota</taxon>
        <taxon>Bacilli</taxon>
        <taxon>Bacillales</taxon>
        <taxon>Bacillaceae</taxon>
        <taxon>Neobacillus</taxon>
    </lineage>
</organism>
<dbReference type="PROSITE" id="PS51257">
    <property type="entry name" value="PROKAR_LIPOPROTEIN"/>
    <property type="match status" value="1"/>
</dbReference>
<sequence length="199" mass="20591" precursor="true">MKKKRFLTFLVSALMIFVIAGCSNANASDQTSTNSNGNGNGNAGKGNKNGFQKPDVYGEISAIDGNKVTLKLMEIPQMSHRNGQNKGNGSGNGPGNGSGSGWNNGNGNGNGNGGPGSGGMRAKKYTGEEKTIEIPDGVSLVTMTRGANGMTQSNLNLSDLTTGDTLSIYYNSDGKTIDKIRVQKPRTGNGQAGKTTPIN</sequence>
<protein>
    <recommendedName>
        <fullName evidence="5">DUF5666 domain-containing protein</fullName>
    </recommendedName>
</protein>
<keyword evidence="2" id="KW-0732">Signal</keyword>
<evidence type="ECO:0000256" key="1">
    <source>
        <dbReference type="SAM" id="MobiDB-lite"/>
    </source>
</evidence>